<evidence type="ECO:0000256" key="2">
    <source>
        <dbReference type="ARBA" id="ARBA00023136"/>
    </source>
</evidence>
<keyword evidence="3" id="KW-0812">Transmembrane</keyword>
<dbReference type="EMBL" id="CP062941">
    <property type="protein sequence ID" value="QOL52053.1"/>
    <property type="molecule type" value="Genomic_DNA"/>
</dbReference>
<organism evidence="5 6">
    <name type="scientific">Massilia litorea</name>
    <dbReference type="NCBI Taxonomy" id="2769491"/>
    <lineage>
        <taxon>Bacteria</taxon>
        <taxon>Pseudomonadati</taxon>
        <taxon>Pseudomonadota</taxon>
        <taxon>Betaproteobacteria</taxon>
        <taxon>Burkholderiales</taxon>
        <taxon>Oxalobacteraceae</taxon>
        <taxon>Telluria group</taxon>
        <taxon>Massilia</taxon>
    </lineage>
</organism>
<dbReference type="InterPro" id="IPR051407">
    <property type="entry name" value="Bact_OM_lipoprot/Surf_antigen"/>
</dbReference>
<gene>
    <name evidence="5" type="ORF">LPB04_15100</name>
</gene>
<dbReference type="AlphaFoldDB" id="A0A7L9UAG7"/>
<keyword evidence="6" id="KW-1185">Reference proteome</keyword>
<evidence type="ECO:0000313" key="5">
    <source>
        <dbReference type="EMBL" id="QOL52053.1"/>
    </source>
</evidence>
<evidence type="ECO:0000259" key="4">
    <source>
        <dbReference type="Pfam" id="PF05433"/>
    </source>
</evidence>
<dbReference type="GO" id="GO:0019867">
    <property type="term" value="C:outer membrane"/>
    <property type="evidence" value="ECO:0007669"/>
    <property type="project" value="InterPro"/>
</dbReference>
<dbReference type="PANTHER" id="PTHR35603:SF2">
    <property type="entry name" value="OUTER MEMBRANE LIPOPROTEIN"/>
    <property type="match status" value="1"/>
</dbReference>
<feature type="domain" description="Glycine zipper 2TM" evidence="4">
    <location>
        <begin position="114"/>
        <end position="155"/>
    </location>
</feature>
<sequence>MSPTTASKNRTHPMLIIAGAAIVLVSLTGTAAILGWLPSTGASNNANVATLASPAVPAQQAATHATHPRAASAPAVHRQPRAEPAHSAPALACGNCGVVESIREVSTRGDGSGLGAAGGAVVGGLLGNQVGGGHGKEAMTVVGAIGGAFAGNQIEKQARATRSYETTIRMSNGSSRTIAHAAAPEWHDGDRVKIVDGTVRMNG</sequence>
<dbReference type="PANTHER" id="PTHR35603">
    <property type="match status" value="1"/>
</dbReference>
<evidence type="ECO:0000256" key="3">
    <source>
        <dbReference type="SAM" id="Phobius"/>
    </source>
</evidence>
<proteinExistence type="predicted"/>
<dbReference type="Proteomes" id="UP000593875">
    <property type="component" value="Chromosome"/>
</dbReference>
<comment type="subcellular location">
    <subcellularLocation>
        <location evidence="1">Membrane</location>
    </subcellularLocation>
</comment>
<keyword evidence="2 3" id="KW-0472">Membrane</keyword>
<accession>A0A7L9UAG7</accession>
<dbReference type="KEGG" id="mlir:LPB04_15100"/>
<evidence type="ECO:0000256" key="1">
    <source>
        <dbReference type="ARBA" id="ARBA00004370"/>
    </source>
</evidence>
<protein>
    <submittedName>
        <fullName evidence="5">Glycine zipper 2TM domain-containing protein</fullName>
    </submittedName>
</protein>
<evidence type="ECO:0000313" key="6">
    <source>
        <dbReference type="Proteomes" id="UP000593875"/>
    </source>
</evidence>
<dbReference type="Pfam" id="PF05433">
    <property type="entry name" value="Rick_17kDa_Anti"/>
    <property type="match status" value="1"/>
</dbReference>
<feature type="transmembrane region" description="Helical" evidence="3">
    <location>
        <begin position="12"/>
        <end position="37"/>
    </location>
</feature>
<name>A0A7L9UAG7_9BURK</name>
<dbReference type="InterPro" id="IPR008816">
    <property type="entry name" value="Gly_zipper_2TM_dom"/>
</dbReference>
<reference evidence="5 6" key="1">
    <citation type="submission" date="2020-10" db="EMBL/GenBank/DDBJ databases">
        <title>Genome sequencing of Massilia sp. LPB0304.</title>
        <authorList>
            <person name="Kim J."/>
        </authorList>
    </citation>
    <scope>NUCLEOTIDE SEQUENCE [LARGE SCALE GENOMIC DNA]</scope>
    <source>
        <strain evidence="5 6">LPB0304</strain>
    </source>
</reference>
<keyword evidence="3" id="KW-1133">Transmembrane helix</keyword>